<dbReference type="Proteomes" id="UP000887563">
    <property type="component" value="Unplaced"/>
</dbReference>
<organism evidence="1 2">
    <name type="scientific">Meloidogyne incognita</name>
    <name type="common">Southern root-knot nematode worm</name>
    <name type="synonym">Oxyuris incognita</name>
    <dbReference type="NCBI Taxonomy" id="6306"/>
    <lineage>
        <taxon>Eukaryota</taxon>
        <taxon>Metazoa</taxon>
        <taxon>Ecdysozoa</taxon>
        <taxon>Nematoda</taxon>
        <taxon>Chromadorea</taxon>
        <taxon>Rhabditida</taxon>
        <taxon>Tylenchina</taxon>
        <taxon>Tylenchomorpha</taxon>
        <taxon>Tylenchoidea</taxon>
        <taxon>Meloidogynidae</taxon>
        <taxon>Meloidogyninae</taxon>
        <taxon>Meloidogyne</taxon>
        <taxon>Meloidogyne incognita group</taxon>
    </lineage>
</organism>
<sequence length="55" mass="6669">MYIATFFNKLKQADLKITNCKILQIRPYKLKQAEFQFTNKTLATFFNKMKQEYNL</sequence>
<protein>
    <submittedName>
        <fullName evidence="2">Uncharacterized protein</fullName>
    </submittedName>
</protein>
<keyword evidence="1" id="KW-1185">Reference proteome</keyword>
<accession>A0A914NT27</accession>
<evidence type="ECO:0000313" key="1">
    <source>
        <dbReference type="Proteomes" id="UP000887563"/>
    </source>
</evidence>
<name>A0A914NT27_MELIC</name>
<dbReference type="WBParaSite" id="Minc3s07362g41029">
    <property type="protein sequence ID" value="Minc3s07362g41029"/>
    <property type="gene ID" value="Minc3s07362g41029"/>
</dbReference>
<evidence type="ECO:0000313" key="2">
    <source>
        <dbReference type="WBParaSite" id="Minc3s07362g41029"/>
    </source>
</evidence>
<dbReference type="AlphaFoldDB" id="A0A914NT27"/>
<proteinExistence type="predicted"/>
<reference evidence="2" key="1">
    <citation type="submission" date="2022-11" db="UniProtKB">
        <authorList>
            <consortium name="WormBaseParasite"/>
        </authorList>
    </citation>
    <scope>IDENTIFICATION</scope>
</reference>